<protein>
    <submittedName>
        <fullName evidence="4">GNAT family acetyltransferase</fullName>
    </submittedName>
</protein>
<dbReference type="AlphaFoldDB" id="A0A0U5LUE4"/>
<dbReference type="Gene3D" id="3.40.630.30">
    <property type="match status" value="1"/>
</dbReference>
<dbReference type="PATRIC" id="fig|1619313.3.peg.3997"/>
<organism evidence="4 5">
    <name type="scientific">Duffyella gerundensis</name>
    <dbReference type="NCBI Taxonomy" id="1619313"/>
    <lineage>
        <taxon>Bacteria</taxon>
        <taxon>Pseudomonadati</taxon>
        <taxon>Pseudomonadota</taxon>
        <taxon>Gammaproteobacteria</taxon>
        <taxon>Enterobacterales</taxon>
        <taxon>Erwiniaceae</taxon>
        <taxon>Duffyella</taxon>
    </lineage>
</organism>
<dbReference type="GO" id="GO:0016747">
    <property type="term" value="F:acyltransferase activity, transferring groups other than amino-acyl groups"/>
    <property type="evidence" value="ECO:0007669"/>
    <property type="project" value="InterPro"/>
</dbReference>
<keyword evidence="1 4" id="KW-0808">Transferase</keyword>
<accession>A0A0U5LUE4</accession>
<keyword evidence="2" id="KW-0012">Acyltransferase</keyword>
<sequence>MTLTIRKADQQDKSVLHRLGAEIYRAHFAHLWQSASELDAFLAADYGLAQLESSLSDDNVSWWIAENAHPVGFAKVTWSAEIPNSDLSGVMLNKLYLHPAETGSGSGKQMFDQVVTLAREQQRPVLWLEVLQQNRRAQQFYAARGMKTIREVMFSTASQQSCRLHYGNGSVRNNAC</sequence>
<reference evidence="5" key="1">
    <citation type="submission" date="2015-11" db="EMBL/GenBank/DDBJ databases">
        <authorList>
            <person name="Blom J."/>
        </authorList>
    </citation>
    <scope>NUCLEOTIDE SEQUENCE [LARGE SCALE GENOMIC DNA]</scope>
    <source>
        <plasmid evidence="5">pEM01</plasmid>
    </source>
</reference>
<dbReference type="RefSeq" id="WP_067436537.1">
    <property type="nucleotide sequence ID" value="NZ_LN907828.1"/>
</dbReference>
<dbReference type="SUPFAM" id="SSF55729">
    <property type="entry name" value="Acyl-CoA N-acyltransferases (Nat)"/>
    <property type="match status" value="1"/>
</dbReference>
<dbReference type="InterPro" id="IPR016181">
    <property type="entry name" value="Acyl_CoA_acyltransferase"/>
</dbReference>
<dbReference type="Pfam" id="PF00583">
    <property type="entry name" value="Acetyltransf_1"/>
    <property type="match status" value="1"/>
</dbReference>
<dbReference type="PANTHER" id="PTHR43877">
    <property type="entry name" value="AMINOALKYLPHOSPHONATE N-ACETYLTRANSFERASE-RELATED-RELATED"/>
    <property type="match status" value="1"/>
</dbReference>
<dbReference type="EMBL" id="LN907828">
    <property type="protein sequence ID" value="CUU26076.1"/>
    <property type="molecule type" value="Genomic_DNA"/>
</dbReference>
<dbReference type="InterPro" id="IPR050832">
    <property type="entry name" value="Bact_Acetyltransf"/>
</dbReference>
<dbReference type="PROSITE" id="PS51186">
    <property type="entry name" value="GNAT"/>
    <property type="match status" value="1"/>
</dbReference>
<gene>
    <name evidence="4" type="ORF">EM595_p0379</name>
</gene>
<dbReference type="CDD" id="cd04301">
    <property type="entry name" value="NAT_SF"/>
    <property type="match status" value="1"/>
</dbReference>
<dbReference type="OrthoDB" id="6864670at2"/>
<evidence type="ECO:0000259" key="3">
    <source>
        <dbReference type="PROSITE" id="PS51186"/>
    </source>
</evidence>
<evidence type="ECO:0000256" key="2">
    <source>
        <dbReference type="ARBA" id="ARBA00023315"/>
    </source>
</evidence>
<dbReference type="InterPro" id="IPR000182">
    <property type="entry name" value="GNAT_dom"/>
</dbReference>
<evidence type="ECO:0000256" key="1">
    <source>
        <dbReference type="ARBA" id="ARBA00022679"/>
    </source>
</evidence>
<keyword evidence="5" id="KW-1185">Reference proteome</keyword>
<evidence type="ECO:0000313" key="4">
    <source>
        <dbReference type="EMBL" id="CUU26076.1"/>
    </source>
</evidence>
<proteinExistence type="predicted"/>
<feature type="domain" description="N-acetyltransferase" evidence="3">
    <location>
        <begin position="3"/>
        <end position="169"/>
    </location>
</feature>
<name>A0A0U5LUE4_9GAMM</name>
<evidence type="ECO:0000313" key="5">
    <source>
        <dbReference type="Proteomes" id="UP000059419"/>
    </source>
</evidence>
<dbReference type="KEGG" id="ege:EM595_p0379"/>
<geneLocation type="plasmid" evidence="5">
    <name>pEM01</name>
</geneLocation>
<dbReference type="Proteomes" id="UP000059419">
    <property type="component" value="Plasmid pEM01"/>
</dbReference>